<evidence type="ECO:0000256" key="2">
    <source>
        <dbReference type="SAM" id="SignalP"/>
    </source>
</evidence>
<reference evidence="4 6" key="1">
    <citation type="submission" date="2019-07" db="EMBL/GenBank/DDBJ databases">
        <title>Genomes of sea-ice associated Colwellia species.</title>
        <authorList>
            <person name="Bowman J.P."/>
        </authorList>
    </citation>
    <scope>NUCLEOTIDE SEQUENCE [LARGE SCALE GENOMIC DNA]</scope>
    <source>
        <strain evidence="3 5">ACAM 607</strain>
        <strain evidence="4 6">IC036</strain>
    </source>
</reference>
<dbReference type="Proteomes" id="UP000321525">
    <property type="component" value="Unassembled WGS sequence"/>
</dbReference>
<evidence type="ECO:0000313" key="3">
    <source>
        <dbReference type="EMBL" id="TWX61296.1"/>
    </source>
</evidence>
<proteinExistence type="predicted"/>
<name>A0A5C6QGA1_9GAMM</name>
<feature type="chain" id="PRO_5022907483" evidence="2">
    <location>
        <begin position="24"/>
        <end position="216"/>
    </location>
</feature>
<dbReference type="OrthoDB" id="9780401at2"/>
<evidence type="ECO:0000313" key="5">
    <source>
        <dbReference type="Proteomes" id="UP000321525"/>
    </source>
</evidence>
<dbReference type="EMBL" id="VOLQ01000012">
    <property type="protein sequence ID" value="TWX67657.1"/>
    <property type="molecule type" value="Genomic_DNA"/>
</dbReference>
<organism evidence="4 6">
    <name type="scientific">Colwellia hornerae</name>
    <dbReference type="NCBI Taxonomy" id="89402"/>
    <lineage>
        <taxon>Bacteria</taxon>
        <taxon>Pseudomonadati</taxon>
        <taxon>Pseudomonadota</taxon>
        <taxon>Gammaproteobacteria</taxon>
        <taxon>Alteromonadales</taxon>
        <taxon>Colwelliaceae</taxon>
        <taxon>Colwellia</taxon>
    </lineage>
</organism>
<dbReference type="EMBL" id="VOLR01000006">
    <property type="protein sequence ID" value="TWX61296.1"/>
    <property type="molecule type" value="Genomic_DNA"/>
</dbReference>
<sequence length="216" mass="24878">MNKISVKVSLFFLLLSIVGCQSAYYSAMEKVGKHKRDILIDRVESATDSQEAAKEEFKNALEQFSALVNFDGGELQQQYEISNDHYHTSKVAAEDVTARIDSIEAVAEALFNEWHSELEQFTNQSLKRQSQSRYNETQNRYTSVIESMRNAEKRMQPILDALKDNMLYLKHNLNARAIGELKTEYKLIEQDVERLINEMNSSINKSQTFIKSLKNP</sequence>
<dbReference type="PROSITE" id="PS51257">
    <property type="entry name" value="PROKAR_LIPOPROTEIN"/>
    <property type="match status" value="1"/>
</dbReference>
<dbReference type="Proteomes" id="UP000321917">
    <property type="component" value="Unassembled WGS sequence"/>
</dbReference>
<feature type="coiled-coil region" evidence="1">
    <location>
        <begin position="178"/>
        <end position="205"/>
    </location>
</feature>
<keyword evidence="5" id="KW-1185">Reference proteome</keyword>
<protein>
    <submittedName>
        <fullName evidence="4">DUF2959 domain-containing protein</fullName>
    </submittedName>
</protein>
<feature type="signal peptide" evidence="2">
    <location>
        <begin position="1"/>
        <end position="23"/>
    </location>
</feature>
<evidence type="ECO:0000313" key="4">
    <source>
        <dbReference type="EMBL" id="TWX67657.1"/>
    </source>
</evidence>
<accession>A0A5C6QGA1</accession>
<evidence type="ECO:0000256" key="1">
    <source>
        <dbReference type="SAM" id="Coils"/>
    </source>
</evidence>
<dbReference type="RefSeq" id="WP_146798846.1">
    <property type="nucleotide sequence ID" value="NZ_VOLP01000007.1"/>
</dbReference>
<keyword evidence="1" id="KW-0175">Coiled coil</keyword>
<dbReference type="AlphaFoldDB" id="A0A5C6QGA1"/>
<dbReference type="Pfam" id="PF11172">
    <property type="entry name" value="DUF2959"/>
    <property type="match status" value="1"/>
</dbReference>
<keyword evidence="2" id="KW-0732">Signal</keyword>
<comment type="caution">
    <text evidence="4">The sequence shown here is derived from an EMBL/GenBank/DDBJ whole genome shotgun (WGS) entry which is preliminary data.</text>
</comment>
<evidence type="ECO:0000313" key="6">
    <source>
        <dbReference type="Proteomes" id="UP000321917"/>
    </source>
</evidence>
<dbReference type="InterPro" id="IPR021342">
    <property type="entry name" value="DUF2959"/>
</dbReference>
<gene>
    <name evidence="3" type="ORF">ESZ26_06035</name>
    <name evidence="4" type="ORF">ESZ27_08005</name>
</gene>